<comment type="caution">
    <text evidence="12">The sequence shown here is derived from an EMBL/GenBank/DDBJ whole genome shotgun (WGS) entry which is preliminary data.</text>
</comment>
<feature type="transmembrane region" description="Helical" evidence="10">
    <location>
        <begin position="149"/>
        <end position="169"/>
    </location>
</feature>
<feature type="transmembrane region" description="Helical" evidence="10">
    <location>
        <begin position="45"/>
        <end position="66"/>
    </location>
</feature>
<dbReference type="PANTHER" id="PTHR43744">
    <property type="entry name" value="ABC TRANSPORTER PERMEASE PROTEIN MG189-RELATED-RELATED"/>
    <property type="match status" value="1"/>
</dbReference>
<dbReference type="PROSITE" id="PS50928">
    <property type="entry name" value="ABC_TM1"/>
    <property type="match status" value="1"/>
</dbReference>
<keyword evidence="8 10" id="KW-1133">Transmembrane helix</keyword>
<reference evidence="12" key="1">
    <citation type="journal article" date="2015" name="Nature">
        <title>Complex archaea that bridge the gap between prokaryotes and eukaryotes.</title>
        <authorList>
            <person name="Spang A."/>
            <person name="Saw J.H."/>
            <person name="Jorgensen S.L."/>
            <person name="Zaremba-Niedzwiedzka K."/>
            <person name="Martijn J."/>
            <person name="Lind A.E."/>
            <person name="van Eijk R."/>
            <person name="Schleper C."/>
            <person name="Guy L."/>
            <person name="Ettema T.J."/>
        </authorList>
    </citation>
    <scope>NUCLEOTIDE SEQUENCE</scope>
</reference>
<evidence type="ECO:0000256" key="6">
    <source>
        <dbReference type="ARBA" id="ARBA00022691"/>
    </source>
</evidence>
<protein>
    <recommendedName>
        <fullName evidence="11">ABC transmembrane type-1 domain-containing protein</fullName>
    </recommendedName>
</protein>
<gene>
    <name evidence="12" type="ORF">LCGC14_2898760</name>
</gene>
<dbReference type="Pfam" id="PF00528">
    <property type="entry name" value="BPD_transp_1"/>
    <property type="match status" value="1"/>
</dbReference>
<evidence type="ECO:0000256" key="2">
    <source>
        <dbReference type="ARBA" id="ARBA00022448"/>
    </source>
</evidence>
<dbReference type="InterPro" id="IPR000515">
    <property type="entry name" value="MetI-like"/>
</dbReference>
<dbReference type="InterPro" id="IPR029063">
    <property type="entry name" value="SAM-dependent_MTases_sf"/>
</dbReference>
<dbReference type="GO" id="GO:0032259">
    <property type="term" value="P:methylation"/>
    <property type="evidence" value="ECO:0007669"/>
    <property type="project" value="UniProtKB-KW"/>
</dbReference>
<comment type="subcellular location">
    <subcellularLocation>
        <location evidence="1">Cell membrane</location>
        <topology evidence="1">Multi-pass membrane protein</topology>
    </subcellularLocation>
</comment>
<keyword evidence="6" id="KW-0949">S-adenosyl-L-methionine</keyword>
<feature type="non-terminal residue" evidence="12">
    <location>
        <position position="312"/>
    </location>
</feature>
<dbReference type="Pfam" id="PF01555">
    <property type="entry name" value="N6_N4_Mtase"/>
    <property type="match status" value="1"/>
</dbReference>
<accession>A0A0F8XVH4</accession>
<dbReference type="InterPro" id="IPR002295">
    <property type="entry name" value="N4/N6-MTase_EcoPI_Mod-like"/>
</dbReference>
<dbReference type="PANTHER" id="PTHR43744:SF8">
    <property type="entry name" value="SN-GLYCEROL-3-PHOSPHATE TRANSPORT SYSTEM PERMEASE PROTEIN UGPE"/>
    <property type="match status" value="1"/>
</dbReference>
<feature type="transmembrane region" description="Helical" evidence="10">
    <location>
        <begin position="12"/>
        <end position="33"/>
    </location>
</feature>
<feature type="transmembrane region" description="Helical" evidence="10">
    <location>
        <begin position="113"/>
        <end position="137"/>
    </location>
</feature>
<dbReference type="PRINTS" id="PR00506">
    <property type="entry name" value="D21N6MTFRASE"/>
</dbReference>
<evidence type="ECO:0000256" key="3">
    <source>
        <dbReference type="ARBA" id="ARBA00022475"/>
    </source>
</evidence>
<dbReference type="SUPFAM" id="SSF53335">
    <property type="entry name" value="S-adenosyl-L-methionine-dependent methyltransferases"/>
    <property type="match status" value="1"/>
</dbReference>
<dbReference type="CDD" id="cd06261">
    <property type="entry name" value="TM_PBP2"/>
    <property type="match status" value="1"/>
</dbReference>
<proteinExistence type="predicted"/>
<dbReference type="InterPro" id="IPR002941">
    <property type="entry name" value="DNA_methylase_N4/N6"/>
</dbReference>
<keyword evidence="7 10" id="KW-0812">Transmembrane</keyword>
<dbReference type="EMBL" id="LAZR01057003">
    <property type="protein sequence ID" value="KKK72948.1"/>
    <property type="molecule type" value="Genomic_DNA"/>
</dbReference>
<feature type="transmembrane region" description="Helical" evidence="10">
    <location>
        <begin position="78"/>
        <end position="101"/>
    </location>
</feature>
<evidence type="ECO:0000256" key="8">
    <source>
        <dbReference type="ARBA" id="ARBA00022989"/>
    </source>
</evidence>
<dbReference type="GO" id="GO:0003677">
    <property type="term" value="F:DNA binding"/>
    <property type="evidence" value="ECO:0007669"/>
    <property type="project" value="InterPro"/>
</dbReference>
<dbReference type="InterPro" id="IPR035906">
    <property type="entry name" value="MetI-like_sf"/>
</dbReference>
<keyword evidence="5" id="KW-0808">Transferase</keyword>
<evidence type="ECO:0000256" key="1">
    <source>
        <dbReference type="ARBA" id="ARBA00004651"/>
    </source>
</evidence>
<dbReference type="GO" id="GO:0005886">
    <property type="term" value="C:plasma membrane"/>
    <property type="evidence" value="ECO:0007669"/>
    <property type="project" value="UniProtKB-SubCell"/>
</dbReference>
<keyword evidence="9 10" id="KW-0472">Membrane</keyword>
<evidence type="ECO:0000259" key="11">
    <source>
        <dbReference type="PROSITE" id="PS50928"/>
    </source>
</evidence>
<evidence type="ECO:0000256" key="4">
    <source>
        <dbReference type="ARBA" id="ARBA00022603"/>
    </source>
</evidence>
<dbReference type="SUPFAM" id="SSF161098">
    <property type="entry name" value="MetI-like"/>
    <property type="match status" value="1"/>
</dbReference>
<evidence type="ECO:0000256" key="7">
    <source>
        <dbReference type="ARBA" id="ARBA00022692"/>
    </source>
</evidence>
<keyword evidence="3" id="KW-1003">Cell membrane</keyword>
<name>A0A0F8XVH4_9ZZZZ</name>
<evidence type="ECO:0000313" key="12">
    <source>
        <dbReference type="EMBL" id="KKK72948.1"/>
    </source>
</evidence>
<evidence type="ECO:0000256" key="5">
    <source>
        <dbReference type="ARBA" id="ARBA00022679"/>
    </source>
</evidence>
<keyword evidence="4" id="KW-0489">Methyltransferase</keyword>
<dbReference type="Gene3D" id="1.10.3720.10">
    <property type="entry name" value="MetI-like"/>
    <property type="match status" value="1"/>
</dbReference>
<dbReference type="AlphaFoldDB" id="A0A0F8XVH4"/>
<sequence>MIGSSKFLGNIFSRIIVVIALTVILFPLVWIVSISLRHPDEVFQAYFFFIPKSLTFGNYPGAIQYVAKWVGISFPGMFTNSLIVTTTSVLGAVVTSAFAAYGFSQFKFLGKEFFFVAIFTSFAIPVQILLIPLFVLLRKMGILNTYFALILPYISFGIPVSTLILRSFFEEIPTGIKEAAKMDGASDLGIFYQIVLPLSKPALATCIIFSFMLIWNEFLFALVFISKEKMQKLHDTNKLVCNKVGIPRIKRYLNELPGIPVRDVWTDIPNIQIGEKLDYATQKPIKLLKRILLIYSNENDVVIDPFAGSGTT</sequence>
<evidence type="ECO:0000256" key="9">
    <source>
        <dbReference type="ARBA" id="ARBA00023136"/>
    </source>
</evidence>
<feature type="domain" description="ABC transmembrane type-1" evidence="11">
    <location>
        <begin position="78"/>
        <end position="257"/>
    </location>
</feature>
<evidence type="ECO:0000256" key="10">
    <source>
        <dbReference type="SAM" id="Phobius"/>
    </source>
</evidence>
<keyword evidence="2" id="KW-0813">Transport</keyword>
<dbReference type="GO" id="GO:0055085">
    <property type="term" value="P:transmembrane transport"/>
    <property type="evidence" value="ECO:0007669"/>
    <property type="project" value="InterPro"/>
</dbReference>
<dbReference type="GO" id="GO:0008170">
    <property type="term" value="F:N-methyltransferase activity"/>
    <property type="evidence" value="ECO:0007669"/>
    <property type="project" value="InterPro"/>
</dbReference>
<organism evidence="12">
    <name type="scientific">marine sediment metagenome</name>
    <dbReference type="NCBI Taxonomy" id="412755"/>
    <lineage>
        <taxon>unclassified sequences</taxon>
        <taxon>metagenomes</taxon>
        <taxon>ecological metagenomes</taxon>
    </lineage>
</organism>
<feature type="transmembrane region" description="Helical" evidence="10">
    <location>
        <begin position="202"/>
        <end position="225"/>
    </location>
</feature>